<gene>
    <name evidence="2" type="ORF">EFL95_03610</name>
</gene>
<evidence type="ECO:0000313" key="3">
    <source>
        <dbReference type="Proteomes" id="UP000277094"/>
    </source>
</evidence>
<reference evidence="2 3" key="1">
    <citation type="submission" date="2018-11" db="EMBL/GenBank/DDBJ databases">
        <authorList>
            <person name="Li F."/>
        </authorList>
    </citation>
    <scope>NUCLEOTIDE SEQUENCE [LARGE SCALE GENOMIC DNA]</scope>
    <source>
        <strain evidence="2 3">KIS18-7</strain>
    </source>
</reference>
<dbReference type="AlphaFoldDB" id="A0A3N0E0T5"/>
<dbReference type="InterPro" id="IPR001763">
    <property type="entry name" value="Rhodanese-like_dom"/>
</dbReference>
<dbReference type="PANTHER" id="PTHR43031:SF1">
    <property type="entry name" value="PYRIDINE NUCLEOTIDE-DISULPHIDE OXIDOREDUCTASE"/>
    <property type="match status" value="1"/>
</dbReference>
<dbReference type="EMBL" id="RJSG01000001">
    <property type="protein sequence ID" value="RNL81430.1"/>
    <property type="molecule type" value="Genomic_DNA"/>
</dbReference>
<dbReference type="SUPFAM" id="SSF52821">
    <property type="entry name" value="Rhodanese/Cell cycle control phosphatase"/>
    <property type="match status" value="1"/>
</dbReference>
<dbReference type="RefSeq" id="WP_123232634.1">
    <property type="nucleotide sequence ID" value="NZ_RJSG01000001.1"/>
</dbReference>
<proteinExistence type="predicted"/>
<evidence type="ECO:0000313" key="2">
    <source>
        <dbReference type="EMBL" id="RNL81430.1"/>
    </source>
</evidence>
<dbReference type="OrthoDB" id="9800872at2"/>
<organism evidence="2 3">
    <name type="scientific">Nocardioides marmorisolisilvae</name>
    <dbReference type="NCBI Taxonomy" id="1542737"/>
    <lineage>
        <taxon>Bacteria</taxon>
        <taxon>Bacillati</taxon>
        <taxon>Actinomycetota</taxon>
        <taxon>Actinomycetes</taxon>
        <taxon>Propionibacteriales</taxon>
        <taxon>Nocardioidaceae</taxon>
        <taxon>Nocardioides</taxon>
    </lineage>
</organism>
<dbReference type="PANTHER" id="PTHR43031">
    <property type="entry name" value="FAD-DEPENDENT OXIDOREDUCTASE"/>
    <property type="match status" value="1"/>
</dbReference>
<keyword evidence="3" id="KW-1185">Reference proteome</keyword>
<dbReference type="SMART" id="SM00450">
    <property type="entry name" value="RHOD"/>
    <property type="match status" value="1"/>
</dbReference>
<protein>
    <submittedName>
        <fullName evidence="2">Rhodanese-like domain-containing protein</fullName>
    </submittedName>
</protein>
<name>A0A3N0E0T5_9ACTN</name>
<evidence type="ECO:0000259" key="1">
    <source>
        <dbReference type="PROSITE" id="PS50206"/>
    </source>
</evidence>
<sequence length="111" mass="11706">MNGIPTVSVAQVPDPLPDGLFVVDVREPVEWAHGRIDGSVHIPMSQFVERIAEVPNDQQVLVVCKVGGRSAQVTQYLVQSGYEAVNLDGGVLEWAAAGRALVGDSGDGVVV</sequence>
<accession>A0A3N0E0T5</accession>
<dbReference type="InterPro" id="IPR050229">
    <property type="entry name" value="GlpE_sulfurtransferase"/>
</dbReference>
<dbReference type="PROSITE" id="PS50206">
    <property type="entry name" value="RHODANESE_3"/>
    <property type="match status" value="1"/>
</dbReference>
<comment type="caution">
    <text evidence="2">The sequence shown here is derived from an EMBL/GenBank/DDBJ whole genome shotgun (WGS) entry which is preliminary data.</text>
</comment>
<dbReference type="Proteomes" id="UP000277094">
    <property type="component" value="Unassembled WGS sequence"/>
</dbReference>
<dbReference type="Pfam" id="PF00581">
    <property type="entry name" value="Rhodanese"/>
    <property type="match status" value="1"/>
</dbReference>
<dbReference type="CDD" id="cd00158">
    <property type="entry name" value="RHOD"/>
    <property type="match status" value="1"/>
</dbReference>
<dbReference type="InterPro" id="IPR036873">
    <property type="entry name" value="Rhodanese-like_dom_sf"/>
</dbReference>
<dbReference type="Gene3D" id="3.40.250.10">
    <property type="entry name" value="Rhodanese-like domain"/>
    <property type="match status" value="1"/>
</dbReference>
<feature type="domain" description="Rhodanese" evidence="1">
    <location>
        <begin position="16"/>
        <end position="103"/>
    </location>
</feature>